<keyword evidence="2" id="KW-1185">Reference proteome</keyword>
<evidence type="ECO:0000313" key="1">
    <source>
        <dbReference type="EMBL" id="CDM98020.1"/>
    </source>
</evidence>
<dbReference type="AlphaFoldDB" id="A0A9P1KIZ3"/>
<dbReference type="EMBL" id="FO818640">
    <property type="protein sequence ID" value="CDM98020.1"/>
    <property type="molecule type" value="Genomic_DNA"/>
</dbReference>
<accession>A0A9P1KIZ3</accession>
<reference evidence="1 2" key="1">
    <citation type="submission" date="2014-02" db="EMBL/GenBank/DDBJ databases">
        <authorList>
            <person name="Genoscope - CEA"/>
        </authorList>
    </citation>
    <scope>NUCLEOTIDE SEQUENCE [LARGE SCALE GENOMIC DNA]</scope>
    <source>
        <strain evidence="1 2">PCC 8005</strain>
    </source>
</reference>
<protein>
    <submittedName>
        <fullName evidence="1">Uncharacterized protein</fullName>
    </submittedName>
</protein>
<proteinExistence type="predicted"/>
<name>A0A9P1KIZ3_9CYAN</name>
<gene>
    <name evidence="1" type="ORF">ARTHRO_60621</name>
</gene>
<organism evidence="1 2">
    <name type="scientific">Limnospira indica PCC 8005</name>
    <dbReference type="NCBI Taxonomy" id="376219"/>
    <lineage>
        <taxon>Bacteria</taxon>
        <taxon>Bacillati</taxon>
        <taxon>Cyanobacteriota</taxon>
        <taxon>Cyanophyceae</taxon>
        <taxon>Oscillatoriophycideae</taxon>
        <taxon>Oscillatoriales</taxon>
        <taxon>Sirenicapillariaceae</taxon>
        <taxon>Limnospira</taxon>
    </lineage>
</organism>
<sequence length="50" mass="5951">MMHLMLELLRIDGFRKSLFIPQLREQNSTLFLEKQPSKLPIFLRNSPIPI</sequence>
<dbReference type="Proteomes" id="UP000032946">
    <property type="component" value="Chromosome"/>
</dbReference>
<evidence type="ECO:0000313" key="2">
    <source>
        <dbReference type="Proteomes" id="UP000032946"/>
    </source>
</evidence>